<organism evidence="1 2">
    <name type="scientific">Streptomyces lannensis</name>
    <dbReference type="NCBI Taxonomy" id="766498"/>
    <lineage>
        <taxon>Bacteria</taxon>
        <taxon>Bacillati</taxon>
        <taxon>Actinomycetota</taxon>
        <taxon>Actinomycetes</taxon>
        <taxon>Kitasatosporales</taxon>
        <taxon>Streptomycetaceae</taxon>
        <taxon>Streptomyces</taxon>
    </lineage>
</organism>
<comment type="caution">
    <text evidence="1">The sequence shown here is derived from an EMBL/GenBank/DDBJ whole genome shotgun (WGS) entry which is preliminary data.</text>
</comment>
<reference evidence="2" key="1">
    <citation type="journal article" date="2019" name="Int. J. Syst. Evol. Microbiol.">
        <title>The Global Catalogue of Microorganisms (GCM) 10K type strain sequencing project: providing services to taxonomists for standard genome sequencing and annotation.</title>
        <authorList>
            <consortium name="The Broad Institute Genomics Platform"/>
            <consortium name="The Broad Institute Genome Sequencing Center for Infectious Disease"/>
            <person name="Wu L."/>
            <person name="Ma J."/>
        </authorList>
    </citation>
    <scope>NUCLEOTIDE SEQUENCE [LARGE SCALE GENOMIC DNA]</scope>
    <source>
        <strain evidence="2">JCM 16578</strain>
    </source>
</reference>
<protein>
    <submittedName>
        <fullName evidence="1">Uncharacterized protein</fullName>
    </submittedName>
</protein>
<evidence type="ECO:0000313" key="1">
    <source>
        <dbReference type="EMBL" id="GAA3849067.1"/>
    </source>
</evidence>
<keyword evidence="2" id="KW-1185">Reference proteome</keyword>
<sequence length="86" mass="9259">MFQAAAGQGDVCLDRIESQISSGECIAVATEHGALVKEMCLLNSRIPGHVVIVRSLLTGMGRNHDRARRATFLSPPRAPALTTQCR</sequence>
<dbReference type="Proteomes" id="UP001501563">
    <property type="component" value="Unassembled WGS sequence"/>
</dbReference>
<name>A0ABP7JMV4_9ACTN</name>
<gene>
    <name evidence="1" type="ORF">GCM10022207_08580</name>
</gene>
<dbReference type="EMBL" id="BAAAZA010000002">
    <property type="protein sequence ID" value="GAA3849067.1"/>
    <property type="molecule type" value="Genomic_DNA"/>
</dbReference>
<evidence type="ECO:0000313" key="2">
    <source>
        <dbReference type="Proteomes" id="UP001501563"/>
    </source>
</evidence>
<proteinExistence type="predicted"/>
<accession>A0ABP7JMV4</accession>